<evidence type="ECO:0000313" key="2">
    <source>
        <dbReference type="EMBL" id="KUI74526.1"/>
    </source>
</evidence>
<proteinExistence type="predicted"/>
<sequence length="116" mass="12838">MARHRGLVTATPDYNNSNATPAMDGHIAHPTINGDHHQAGTKVTALRTWMDANNPGGIRTTDLHRPVHECHCSQSLGATQGGGYSQYRWENGAYSYQYWSPRDGRSNNTSSRYPPN</sequence>
<feature type="compositionally biased region" description="Polar residues" evidence="1">
    <location>
        <begin position="106"/>
        <end position="116"/>
    </location>
</feature>
<organism evidence="2 3">
    <name type="scientific">Cytospora mali</name>
    <name type="common">Apple Valsa canker fungus</name>
    <name type="synonym">Valsa mali</name>
    <dbReference type="NCBI Taxonomy" id="578113"/>
    <lineage>
        <taxon>Eukaryota</taxon>
        <taxon>Fungi</taxon>
        <taxon>Dikarya</taxon>
        <taxon>Ascomycota</taxon>
        <taxon>Pezizomycotina</taxon>
        <taxon>Sordariomycetes</taxon>
        <taxon>Sordariomycetidae</taxon>
        <taxon>Diaporthales</taxon>
        <taxon>Cytosporaceae</taxon>
        <taxon>Cytospora</taxon>
    </lineage>
</organism>
<keyword evidence="3" id="KW-1185">Reference proteome</keyword>
<evidence type="ECO:0000313" key="3">
    <source>
        <dbReference type="Proteomes" id="UP000078559"/>
    </source>
</evidence>
<accession>A0A194WDQ0</accession>
<gene>
    <name evidence="2" type="ORF">VM1G_11977</name>
</gene>
<evidence type="ECO:0000256" key="1">
    <source>
        <dbReference type="SAM" id="MobiDB-lite"/>
    </source>
</evidence>
<protein>
    <submittedName>
        <fullName evidence="2">Uncharacterized protein</fullName>
    </submittedName>
</protein>
<name>A0A194WDQ0_CYTMA</name>
<dbReference type="EMBL" id="CM003110">
    <property type="protein sequence ID" value="KUI74526.1"/>
    <property type="molecule type" value="Genomic_DNA"/>
</dbReference>
<reference evidence="2" key="1">
    <citation type="submission" date="2014-12" db="EMBL/GenBank/DDBJ databases">
        <title>Genome Sequence of Valsa Canker Pathogens Uncovers a Specific Adaption of Colonization on Woody Bark.</title>
        <authorList>
            <person name="Yin Z."/>
            <person name="Liu H."/>
            <person name="Gao X."/>
            <person name="Li Z."/>
            <person name="Song N."/>
            <person name="Ke X."/>
            <person name="Dai Q."/>
            <person name="Wu Y."/>
            <person name="Sun Y."/>
            <person name="Xu J.-R."/>
            <person name="Kang Z.K."/>
            <person name="Wang L."/>
            <person name="Huang L."/>
        </authorList>
    </citation>
    <scope>NUCLEOTIDE SEQUENCE [LARGE SCALE GENOMIC DNA]</scope>
    <source>
        <strain evidence="2">03-8</strain>
    </source>
</reference>
<dbReference type="AlphaFoldDB" id="A0A194WDQ0"/>
<feature type="region of interest" description="Disordered" evidence="1">
    <location>
        <begin position="97"/>
        <end position="116"/>
    </location>
</feature>
<dbReference type="Proteomes" id="UP000078559">
    <property type="component" value="Chromosome 13"/>
</dbReference>